<evidence type="ECO:0000256" key="5">
    <source>
        <dbReference type="ARBA" id="ARBA00022786"/>
    </source>
</evidence>
<feature type="region of interest" description="Disordered" evidence="7">
    <location>
        <begin position="16"/>
        <end position="59"/>
    </location>
</feature>
<feature type="compositionally biased region" description="Low complexity" evidence="7">
    <location>
        <begin position="992"/>
        <end position="1007"/>
    </location>
</feature>
<feature type="region of interest" description="Disordered" evidence="7">
    <location>
        <begin position="853"/>
        <end position="873"/>
    </location>
</feature>
<dbReference type="PANTHER" id="PTHR45670">
    <property type="entry name" value="E3 UBIQUITIN-PROTEIN LIGASE TRIP12"/>
    <property type="match status" value="1"/>
</dbReference>
<dbReference type="SUPFAM" id="SSF56204">
    <property type="entry name" value="Hect, E3 ligase catalytic domain"/>
    <property type="match status" value="1"/>
</dbReference>
<evidence type="ECO:0000259" key="8">
    <source>
        <dbReference type="PROSITE" id="PS50237"/>
    </source>
</evidence>
<proteinExistence type="inferred from homology"/>
<dbReference type="InterPro" id="IPR045322">
    <property type="entry name" value="HECTD1/TRIP12-like"/>
</dbReference>
<dbReference type="InterPro" id="IPR016024">
    <property type="entry name" value="ARM-type_fold"/>
</dbReference>
<evidence type="ECO:0000256" key="3">
    <source>
        <dbReference type="ARBA" id="ARBA00012485"/>
    </source>
</evidence>
<name>A0A7S1FK22_NOCSC</name>
<dbReference type="InterPro" id="IPR000569">
    <property type="entry name" value="HECT_dom"/>
</dbReference>
<dbReference type="Pfam" id="PF00632">
    <property type="entry name" value="HECT"/>
    <property type="match status" value="1"/>
</dbReference>
<feature type="domain" description="HECT" evidence="8">
    <location>
        <begin position="1345"/>
        <end position="1675"/>
    </location>
</feature>
<dbReference type="Gene3D" id="3.90.1750.10">
    <property type="entry name" value="Hect, E3 ligase catalytic domains"/>
    <property type="match status" value="1"/>
</dbReference>
<evidence type="ECO:0000256" key="4">
    <source>
        <dbReference type="ARBA" id="ARBA00022679"/>
    </source>
</evidence>
<feature type="active site" description="Glycyl thioester intermediate" evidence="6">
    <location>
        <position position="1642"/>
    </location>
</feature>
<feature type="compositionally biased region" description="Low complexity" evidence="7">
    <location>
        <begin position="853"/>
        <end position="867"/>
    </location>
</feature>
<evidence type="ECO:0000256" key="7">
    <source>
        <dbReference type="SAM" id="MobiDB-lite"/>
    </source>
</evidence>
<dbReference type="InterPro" id="IPR035983">
    <property type="entry name" value="Hect_E3_ubiquitin_ligase"/>
</dbReference>
<evidence type="ECO:0000256" key="1">
    <source>
        <dbReference type="ARBA" id="ARBA00000885"/>
    </source>
</evidence>
<dbReference type="GO" id="GO:0000209">
    <property type="term" value="P:protein polyubiquitination"/>
    <property type="evidence" value="ECO:0007669"/>
    <property type="project" value="TreeGrafter"/>
</dbReference>
<feature type="region of interest" description="Disordered" evidence="7">
    <location>
        <begin position="286"/>
        <end position="323"/>
    </location>
</feature>
<dbReference type="Gene3D" id="3.30.2410.10">
    <property type="entry name" value="Hect, E3 ligase catalytic domain"/>
    <property type="match status" value="1"/>
</dbReference>
<dbReference type="InterPro" id="IPR057948">
    <property type="entry name" value="TPR_TRIP12_N"/>
</dbReference>
<sequence length="1675" mass="181503">MVRTQRAVLSLPEGVKRRKISRSEEGSSAKPVAFPLGMDSACASNTPSDESQSSGQRDGRMADFGALGAFLRRDEGASRFSAMLRDVKSGQITALTELSEYLSFSSEEALISFPTENFIQVLIGLLEDPGHDETAAQAIMLCCRCLFHIVDILPPATRIIAAAGGLPALCENLLNVAYIDVAELAVAIVERISEDQPLQVLKVGGLQAILTFLDFFQIAVQRQAVKAASLMLFPTPSLDDFDQHIRPLLPTLANHLQHSDPQVLQSVCECWRRALDSAIIIYGRPRGSSPSGPSSSRGRMVGKGKWRGTSGEPSKKDRPEPDPTMPLAAILEELCPCSVISSLIVLLGAGISTPHTSVVTAEVLYILAVLVNYSDSFAKDVLNQDICTILSQMLLTMGLASGDHSSQSFGLLRVLVCVASLLPTLQITDGLVCEERRLALFQEHPKQLDVLAGAFFPILVDVYESSMDPNMQSMSLTLLLTMVLMSKERPEIIQRFLDPTRLASFLANLLHAGASNSAMLACLLIVSELLERHSSPYALLLARHGVVLGIQRLVDRAEKRKEKAGWALVPRKATSRSKNQLLDETAQRLLSTHFDPHACESDVWKTLGKISKQLQSSPDHRDALCQLHDLLLAHGGVTAFEFSCSGAAQSLKSFLNPQLDDVSLSGCGATVQSERLALFVECMGKSSRGAFAKLIQVSVSAVQRVEQQPLTLFPAPASLVAALPPHLQLDGQKAPTDASLGKKPGDASLSVLRLLAKPLRVRVAPSDPRARPKAPPRLEVPASPAVRLRNYLASKVGRKRAVPSPGGRGMSISGMLSGRVTGAPGEQAVADKGRVEEPWTSWDVDDDVASEFTGSPTGSLLGSGARGSADDNARERELLAESVEAVLVVEPLATISALEDYIWEKHGRIPYSLHDESIRGSSSMNLLGKALAESGVASAVAVADKEGENPRLRLLKKQPAPTPAPDPRRMRLFMKQPPCAEKTSAQGTSDVATRTASRSPTRSPTSTIAEMEQDSQGDVDTPRDSSRPAKAKKRVQLFYNGQPLQSKSSIVQSLVAHTPPRRHDASHARCSNRFLVSTDDSSSDAEVECLSKGPVSNFCSTVWGHVHSMTYEFVDEPASQSSTPTADEPMLVVKTDFDCLIQRHGRIARSLSVLHAQPTVVGQPSSADTPKAADEECPETPQMEVTQAPDVKAADEELLTLFHLLSAFHNISEHLRSQGDCVAKPEDFQCTSLTSKLVRQLSDPLAVCTGSIPAWCSQLVAACPFLFPYGARRVLHQSCNLGLSRALHHVQQRTLATQSQEAQRRLEGEIAVANLPRQKVRISRQQLLESAVKVMNVYGSSNTILEVEYIGEVGTGSGPTLEFFAQVAEILKNCDPPLFRRGVPLGLLFPAPQAAGGEAVHERFRLLGQVVAKCILDSRLVDLPLHPLFWQAVLGNGPFSQRSLCDIDPVLYNSMNTFRSMDGETLKRACVDFTLPGYPQIELKPGGAQMPVTHIDVDEYVGLVAEASVMSAVSSQVAAFRTAFAEILPLQTCRIWSAQELAWIIVGSPVDDGTFWTLDHLSAHIKAAHGYQADSRCFRDLLCAMTEFTTENRRSFLTFCTGAPTLPVGGFAGLKPQLSVVKKESPPAPLTPDHFMPSVMTCANYLKLPEYTSGQILRQKLQFAMTEGQAAFLLS</sequence>
<keyword evidence="4" id="KW-0808">Transferase</keyword>
<protein>
    <recommendedName>
        <fullName evidence="3">HECT-type E3 ubiquitin transferase</fullName>
        <ecNumber evidence="3">2.3.2.26</ecNumber>
    </recommendedName>
</protein>
<evidence type="ECO:0000256" key="2">
    <source>
        <dbReference type="ARBA" id="ARBA00006331"/>
    </source>
</evidence>
<dbReference type="EMBL" id="HBFQ01064039">
    <property type="protein sequence ID" value="CAD8871022.1"/>
    <property type="molecule type" value="Transcribed_RNA"/>
</dbReference>
<dbReference type="GO" id="GO:0061630">
    <property type="term" value="F:ubiquitin protein ligase activity"/>
    <property type="evidence" value="ECO:0007669"/>
    <property type="project" value="UniProtKB-EC"/>
</dbReference>
<reference evidence="9" key="1">
    <citation type="submission" date="2021-01" db="EMBL/GenBank/DDBJ databases">
        <authorList>
            <person name="Corre E."/>
            <person name="Pelletier E."/>
            <person name="Niang G."/>
            <person name="Scheremetjew M."/>
            <person name="Finn R."/>
            <person name="Kale V."/>
            <person name="Holt S."/>
            <person name="Cochrane G."/>
            <person name="Meng A."/>
            <person name="Brown T."/>
            <person name="Cohen L."/>
        </authorList>
    </citation>
    <scope>NUCLEOTIDE SEQUENCE</scope>
</reference>
<dbReference type="PROSITE" id="PS50237">
    <property type="entry name" value="HECT"/>
    <property type="match status" value="1"/>
</dbReference>
<dbReference type="InterPro" id="IPR011989">
    <property type="entry name" value="ARM-like"/>
</dbReference>
<dbReference type="PANTHER" id="PTHR45670:SF1">
    <property type="entry name" value="E3 UBIQUITIN-PROTEIN LIGASE HECTD1"/>
    <property type="match status" value="1"/>
</dbReference>
<feature type="region of interest" description="Disordered" evidence="7">
    <location>
        <begin position="949"/>
        <end position="1030"/>
    </location>
</feature>
<evidence type="ECO:0000313" key="9">
    <source>
        <dbReference type="EMBL" id="CAD8871022.1"/>
    </source>
</evidence>
<comment type="catalytic activity">
    <reaction evidence="1">
        <text>S-ubiquitinyl-[E2 ubiquitin-conjugating enzyme]-L-cysteine + [acceptor protein]-L-lysine = [E2 ubiquitin-conjugating enzyme]-L-cysteine + N(6)-ubiquitinyl-[acceptor protein]-L-lysine.</text>
        <dbReference type="EC" id="2.3.2.26"/>
    </reaction>
</comment>
<evidence type="ECO:0000256" key="6">
    <source>
        <dbReference type="PROSITE-ProRule" id="PRU00104"/>
    </source>
</evidence>
<dbReference type="Pfam" id="PF25579">
    <property type="entry name" value="TPR_TRIP12_N"/>
    <property type="match status" value="1"/>
</dbReference>
<organism evidence="9">
    <name type="scientific">Noctiluca scintillans</name>
    <name type="common">Sea sparkle</name>
    <name type="synonym">Red tide dinoflagellate</name>
    <dbReference type="NCBI Taxonomy" id="2966"/>
    <lineage>
        <taxon>Eukaryota</taxon>
        <taxon>Sar</taxon>
        <taxon>Alveolata</taxon>
        <taxon>Dinophyceae</taxon>
        <taxon>Noctilucales</taxon>
        <taxon>Noctilucaceae</taxon>
        <taxon>Noctiluca</taxon>
    </lineage>
</organism>
<dbReference type="SMART" id="SM00119">
    <property type="entry name" value="HECTc"/>
    <property type="match status" value="1"/>
</dbReference>
<feature type="compositionally biased region" description="Low complexity" evidence="7">
    <location>
        <begin position="286"/>
        <end position="299"/>
    </location>
</feature>
<gene>
    <name evidence="9" type="ORF">NSCI0253_LOCUS45379</name>
</gene>
<keyword evidence="5 6" id="KW-0833">Ubl conjugation pathway</keyword>
<feature type="compositionally biased region" description="Polar residues" evidence="7">
    <location>
        <begin position="42"/>
        <end position="56"/>
    </location>
</feature>
<dbReference type="EC" id="2.3.2.26" evidence="3"/>
<dbReference type="Gene3D" id="1.25.10.10">
    <property type="entry name" value="Leucine-rich Repeat Variant"/>
    <property type="match status" value="1"/>
</dbReference>
<dbReference type="SUPFAM" id="SSF48371">
    <property type="entry name" value="ARM repeat"/>
    <property type="match status" value="1"/>
</dbReference>
<comment type="similarity">
    <text evidence="2">Belongs to the UPL family. K-HECT subfamily.</text>
</comment>
<accession>A0A7S1FK22</accession>
<dbReference type="GO" id="GO:0043161">
    <property type="term" value="P:proteasome-mediated ubiquitin-dependent protein catabolic process"/>
    <property type="evidence" value="ECO:0007669"/>
    <property type="project" value="TreeGrafter"/>
</dbReference>